<feature type="compositionally biased region" description="Polar residues" evidence="15">
    <location>
        <begin position="679"/>
        <end position="692"/>
    </location>
</feature>
<evidence type="ECO:0000256" key="6">
    <source>
        <dbReference type="ARBA" id="ARBA00022692"/>
    </source>
</evidence>
<dbReference type="InterPro" id="IPR037733">
    <property type="entry name" value="Ext_Synaptotagmin_C2A"/>
</dbReference>
<dbReference type="InterPro" id="IPR031468">
    <property type="entry name" value="SMP_LBD"/>
</dbReference>
<feature type="compositionally biased region" description="Low complexity" evidence="15">
    <location>
        <begin position="693"/>
        <end position="725"/>
    </location>
</feature>
<dbReference type="Gene3D" id="2.60.40.150">
    <property type="entry name" value="C2 domain"/>
    <property type="match status" value="3"/>
</dbReference>
<keyword evidence="10" id="KW-0106">Calcium</keyword>
<evidence type="ECO:0000259" key="18">
    <source>
        <dbReference type="PROSITE" id="PS51847"/>
    </source>
</evidence>
<dbReference type="GO" id="GO:0061817">
    <property type="term" value="P:endoplasmic reticulum-plasma membrane tethering"/>
    <property type="evidence" value="ECO:0007669"/>
    <property type="project" value="InterPro"/>
</dbReference>
<dbReference type="InterPro" id="IPR035892">
    <property type="entry name" value="C2_domain_sf"/>
</dbReference>
<dbReference type="PROSITE" id="PS50004">
    <property type="entry name" value="C2"/>
    <property type="match status" value="3"/>
</dbReference>
<organism evidence="19 20">
    <name type="scientific">Nephila pilipes</name>
    <name type="common">Giant wood spider</name>
    <name type="synonym">Nephila maculata</name>
    <dbReference type="NCBI Taxonomy" id="299642"/>
    <lineage>
        <taxon>Eukaryota</taxon>
        <taxon>Metazoa</taxon>
        <taxon>Ecdysozoa</taxon>
        <taxon>Arthropoda</taxon>
        <taxon>Chelicerata</taxon>
        <taxon>Arachnida</taxon>
        <taxon>Araneae</taxon>
        <taxon>Araneomorphae</taxon>
        <taxon>Entelegynae</taxon>
        <taxon>Araneoidea</taxon>
        <taxon>Nephilidae</taxon>
        <taxon>Nephila</taxon>
    </lineage>
</organism>
<dbReference type="CDD" id="cd21670">
    <property type="entry name" value="SMP_ESyt"/>
    <property type="match status" value="1"/>
</dbReference>
<feature type="transmembrane region" description="Helical" evidence="16">
    <location>
        <begin position="246"/>
        <end position="266"/>
    </location>
</feature>
<dbReference type="OrthoDB" id="1029639at2759"/>
<reference evidence="19" key="1">
    <citation type="submission" date="2020-08" db="EMBL/GenBank/DDBJ databases">
        <title>Multicomponent nature underlies the extraordinary mechanical properties of spider dragline silk.</title>
        <authorList>
            <person name="Kono N."/>
            <person name="Nakamura H."/>
            <person name="Mori M."/>
            <person name="Yoshida Y."/>
            <person name="Ohtoshi R."/>
            <person name="Malay A.D."/>
            <person name="Moran D.A.P."/>
            <person name="Tomita M."/>
            <person name="Numata K."/>
            <person name="Arakawa K."/>
        </authorList>
    </citation>
    <scope>NUCLEOTIDE SEQUENCE</scope>
</reference>
<comment type="similarity">
    <text evidence="3">Belongs to the extended synaptotagmin family.</text>
</comment>
<evidence type="ECO:0000256" key="5">
    <source>
        <dbReference type="ARBA" id="ARBA00022475"/>
    </source>
</evidence>
<evidence type="ECO:0000256" key="2">
    <source>
        <dbReference type="ARBA" id="ARBA00004477"/>
    </source>
</evidence>
<keyword evidence="7" id="KW-0479">Metal-binding</keyword>
<evidence type="ECO:0000256" key="3">
    <source>
        <dbReference type="ARBA" id="ARBA00005867"/>
    </source>
</evidence>
<feature type="region of interest" description="Disordered" evidence="15">
    <location>
        <begin position="1"/>
        <end position="37"/>
    </location>
</feature>
<evidence type="ECO:0000256" key="14">
    <source>
        <dbReference type="ARBA" id="ARBA00023136"/>
    </source>
</evidence>
<dbReference type="GO" id="GO:0005509">
    <property type="term" value="F:calcium ion binding"/>
    <property type="evidence" value="ECO:0007669"/>
    <property type="project" value="TreeGrafter"/>
</dbReference>
<dbReference type="PANTHER" id="PTHR45761">
    <property type="entry name" value="EXTENDED SYNAPTOTAGMIN-LIKE PROTEIN 2, ISOFORM C"/>
    <property type="match status" value="1"/>
</dbReference>
<dbReference type="Proteomes" id="UP000887013">
    <property type="component" value="Unassembled WGS sequence"/>
</dbReference>
<dbReference type="GO" id="GO:0005886">
    <property type="term" value="C:plasma membrane"/>
    <property type="evidence" value="ECO:0007669"/>
    <property type="project" value="UniProtKB-SubCell"/>
</dbReference>
<feature type="domain" description="C2" evidence="17">
    <location>
        <begin position="459"/>
        <end position="580"/>
    </location>
</feature>
<dbReference type="InterPro" id="IPR051634">
    <property type="entry name" value="Extended_Synaptotagmin"/>
</dbReference>
<evidence type="ECO:0000256" key="9">
    <source>
        <dbReference type="ARBA" id="ARBA00022824"/>
    </source>
</evidence>
<dbReference type="EMBL" id="BMAW01106898">
    <property type="protein sequence ID" value="GFT26593.1"/>
    <property type="molecule type" value="Genomic_DNA"/>
</dbReference>
<keyword evidence="20" id="KW-1185">Reference proteome</keyword>
<feature type="domain" description="C2" evidence="17">
    <location>
        <begin position="729"/>
        <end position="853"/>
    </location>
</feature>
<comment type="subcellular location">
    <subcellularLocation>
        <location evidence="1">Cell membrane</location>
        <topology evidence="1">Peripheral membrane protein</topology>
    </subcellularLocation>
    <subcellularLocation>
        <location evidence="2">Endoplasmic reticulum membrane</location>
        <topology evidence="2">Multi-pass membrane protein</topology>
    </subcellularLocation>
</comment>
<dbReference type="PROSITE" id="PS51847">
    <property type="entry name" value="SMP"/>
    <property type="match status" value="1"/>
</dbReference>
<evidence type="ECO:0000256" key="7">
    <source>
        <dbReference type="ARBA" id="ARBA00022723"/>
    </source>
</evidence>
<feature type="region of interest" description="Disordered" evidence="15">
    <location>
        <begin position="679"/>
        <end position="725"/>
    </location>
</feature>
<dbReference type="InterPro" id="IPR037749">
    <property type="entry name" value="Ext_Synaptotagmin_C2B"/>
</dbReference>
<dbReference type="GO" id="GO:0031210">
    <property type="term" value="F:phosphatidylcholine binding"/>
    <property type="evidence" value="ECO:0007669"/>
    <property type="project" value="TreeGrafter"/>
</dbReference>
<dbReference type="GO" id="GO:0005789">
    <property type="term" value="C:endoplasmic reticulum membrane"/>
    <property type="evidence" value="ECO:0007669"/>
    <property type="project" value="UniProtKB-SubCell"/>
</dbReference>
<proteinExistence type="inferred from homology"/>
<dbReference type="SMART" id="SM00239">
    <property type="entry name" value="C2"/>
    <property type="match status" value="3"/>
</dbReference>
<evidence type="ECO:0000256" key="13">
    <source>
        <dbReference type="ARBA" id="ARBA00023121"/>
    </source>
</evidence>
<evidence type="ECO:0000313" key="20">
    <source>
        <dbReference type="Proteomes" id="UP000887013"/>
    </source>
</evidence>
<keyword evidence="5" id="KW-1003">Cell membrane</keyword>
<dbReference type="InterPro" id="IPR039010">
    <property type="entry name" value="Synaptotagmin_SMP"/>
</dbReference>
<keyword evidence="13" id="KW-0446">Lipid-binding</keyword>
<protein>
    <submittedName>
        <fullName evidence="19">Extended synaptotagmin-2</fullName>
    </submittedName>
</protein>
<evidence type="ECO:0000256" key="12">
    <source>
        <dbReference type="ARBA" id="ARBA00023055"/>
    </source>
</evidence>
<keyword evidence="9" id="KW-0256">Endoplasmic reticulum</keyword>
<accession>A0A8X6NNZ1</accession>
<evidence type="ECO:0000256" key="16">
    <source>
        <dbReference type="SAM" id="Phobius"/>
    </source>
</evidence>
<dbReference type="SUPFAM" id="SSF49562">
    <property type="entry name" value="C2 domain (Calcium/lipid-binding domain, CaLB)"/>
    <property type="match status" value="3"/>
</dbReference>
<feature type="domain" description="SMP-LTD" evidence="18">
    <location>
        <begin position="136"/>
        <end position="314"/>
    </location>
</feature>
<keyword evidence="14 16" id="KW-0472">Membrane</keyword>
<keyword evidence="12" id="KW-0445">Lipid transport</keyword>
<feature type="transmembrane region" description="Helical" evidence="16">
    <location>
        <begin position="49"/>
        <end position="69"/>
    </location>
</feature>
<keyword evidence="4" id="KW-0813">Transport</keyword>
<evidence type="ECO:0000259" key="17">
    <source>
        <dbReference type="PROSITE" id="PS50004"/>
    </source>
</evidence>
<feature type="transmembrane region" description="Helical" evidence="16">
    <location>
        <begin position="75"/>
        <end position="95"/>
    </location>
</feature>
<evidence type="ECO:0000313" key="19">
    <source>
        <dbReference type="EMBL" id="GFT26593.1"/>
    </source>
</evidence>
<dbReference type="FunFam" id="2.60.40.150:FF:000025">
    <property type="entry name" value="Extended synaptotagmin 2"/>
    <property type="match status" value="1"/>
</dbReference>
<name>A0A8X6NNZ1_NEPPI</name>
<dbReference type="Pfam" id="PF00168">
    <property type="entry name" value="C2"/>
    <property type="match status" value="3"/>
</dbReference>
<keyword evidence="8" id="KW-0677">Repeat</keyword>
<feature type="region of interest" description="Disordered" evidence="15">
    <location>
        <begin position="603"/>
        <end position="651"/>
    </location>
</feature>
<dbReference type="GO" id="GO:0005544">
    <property type="term" value="F:calcium-dependent phospholipid binding"/>
    <property type="evidence" value="ECO:0007669"/>
    <property type="project" value="TreeGrafter"/>
</dbReference>
<dbReference type="CDD" id="cd04030">
    <property type="entry name" value="C2C_KIAA1228"/>
    <property type="match status" value="1"/>
</dbReference>
<evidence type="ECO:0000256" key="8">
    <source>
        <dbReference type="ARBA" id="ARBA00022737"/>
    </source>
</evidence>
<feature type="compositionally biased region" description="Polar residues" evidence="15">
    <location>
        <begin position="1"/>
        <end position="20"/>
    </location>
</feature>
<dbReference type="GO" id="GO:0006869">
    <property type="term" value="P:lipid transport"/>
    <property type="evidence" value="ECO:0007669"/>
    <property type="project" value="UniProtKB-KW"/>
</dbReference>
<dbReference type="PANTHER" id="PTHR45761:SF1">
    <property type="entry name" value="EXTENDED SYNAPTOTAGMIN-LIKE PROTEIN 2, ISOFORM C"/>
    <property type="match status" value="1"/>
</dbReference>
<gene>
    <name evidence="19" type="primary">ESYT2</name>
    <name evidence="19" type="ORF">NPIL_463211</name>
</gene>
<evidence type="ECO:0000256" key="10">
    <source>
        <dbReference type="ARBA" id="ARBA00022837"/>
    </source>
</evidence>
<evidence type="ECO:0000256" key="15">
    <source>
        <dbReference type="SAM" id="MobiDB-lite"/>
    </source>
</evidence>
<evidence type="ECO:0000256" key="4">
    <source>
        <dbReference type="ARBA" id="ARBA00022448"/>
    </source>
</evidence>
<dbReference type="InterPro" id="IPR000008">
    <property type="entry name" value="C2_dom"/>
</dbReference>
<dbReference type="AlphaFoldDB" id="A0A8X6NNZ1"/>
<comment type="caution">
    <text evidence="19">The sequence shown here is derived from an EMBL/GenBank/DDBJ whole genome shotgun (WGS) entry which is preliminary data.</text>
</comment>
<dbReference type="CDD" id="cd04050">
    <property type="entry name" value="C2B_Synaptotagmin-like"/>
    <property type="match status" value="1"/>
</dbReference>
<feature type="compositionally biased region" description="Basic and acidic residues" evidence="15">
    <location>
        <begin position="606"/>
        <end position="629"/>
    </location>
</feature>
<sequence length="859" mass="96184">MTVTKYDTLNTDSAKETNSTSDEKLDSSVDASDNNSKNVKETVESARSLLRINVYAIAGGFISLTYGAYLVGHSGFGATSMLCIGLGVAVSAWMMRNNYLIERDIGLAIDRSVSLNEKECILARLTDLPSWVFFPETERVEWVNKILKQLWPYVGIYVKEMLKETMEPSIRESLPSYLQSFRFEKIVLGDMPPRIGGVKVYQENVSRNEIIMDLEIRYSGDCNIQVGVKKFKAGIKDLQIYGTIRVIMRPLVKIIPLVGGVTVFFLNRPRIDFNLTNVANVLDMPGLGDILRKAVSEQVAAMMVLPNKFPVQLIQDIPLKSLKFSPPAGVLRLHIVEARELVKADVGVLGMGKSDPYCIISVGIQEFRTPVVKNTINPKWNFFCEPIIDQFVGQNIDIEVMDEDQSSKDDFLGRVSIDISKLVKKRDISAWLQLEDTKSGSLNIQSTWLTLSDNSEDLSQQLLDIRNINSRSTMYSAVLLVFLDSAKHLPNVNRGAEEPSTQVHFTVTGFKESSAIRPHSNDPIWEETFRFLLHNPEIQDLTVEVTDTKSNKPIGMTRVHLCRLLREKEMQLEEPFQLLGAGPNSKILMTLQLRILVPSTGQTSFMKKEEMSKREKSREKSPDDKDNKSTMDLPDLPDVAPSARPLSPSTPTIQDMIQTTLVPAVDNVEFQVEKSNTTLLSSLPETSDSTSQKSSPIKTPSPVKKKTSSPPSISGDSIKSNRSIRSNSGITKIQLTIRYSIPRNKLVVVVHKAKNLPHKEGEDKPDPYVKIYMTPDRNKETKQKTQVIKNTCNPIFDESLEFDVNMSEVANYSLEVTVISKSGSMMFPRGKVLGKTVIDLSQQDLSKAATEWYDLDASD</sequence>
<evidence type="ECO:0000256" key="1">
    <source>
        <dbReference type="ARBA" id="ARBA00004202"/>
    </source>
</evidence>
<dbReference type="InterPro" id="IPR037752">
    <property type="entry name" value="C2C_KIAA1228"/>
</dbReference>
<evidence type="ECO:0000256" key="11">
    <source>
        <dbReference type="ARBA" id="ARBA00022989"/>
    </source>
</evidence>
<dbReference type="GO" id="GO:0008429">
    <property type="term" value="F:phosphatidylethanolamine binding"/>
    <property type="evidence" value="ECO:0007669"/>
    <property type="project" value="TreeGrafter"/>
</dbReference>
<dbReference type="Pfam" id="PF17047">
    <property type="entry name" value="SMP_LBD"/>
    <property type="match status" value="1"/>
</dbReference>
<dbReference type="FunFam" id="2.60.40.150:FF:000093">
    <property type="entry name" value="Extended synaptotagmin 3"/>
    <property type="match status" value="1"/>
</dbReference>
<keyword evidence="6 16" id="KW-0812">Transmembrane</keyword>
<dbReference type="CDD" id="cd08391">
    <property type="entry name" value="C2A_C2C_Synaptotagmin_like"/>
    <property type="match status" value="1"/>
</dbReference>
<keyword evidence="11 16" id="KW-1133">Transmembrane helix</keyword>
<dbReference type="GO" id="GO:0035091">
    <property type="term" value="F:phosphatidylinositol binding"/>
    <property type="evidence" value="ECO:0007669"/>
    <property type="project" value="TreeGrafter"/>
</dbReference>
<feature type="domain" description="C2" evidence="17">
    <location>
        <begin position="310"/>
        <end position="432"/>
    </location>
</feature>